<proteinExistence type="predicted"/>
<keyword evidence="2" id="KW-1185">Reference proteome</keyword>
<evidence type="ECO:0000313" key="2">
    <source>
        <dbReference type="Proteomes" id="UP001595685"/>
    </source>
</evidence>
<gene>
    <name evidence="1" type="ORF">ACFOLH_18235</name>
</gene>
<sequence length="52" mass="5740">MSDLQTCPRDPAPGSAPWQLRAVGWLNRRRRLSVVVPVVVLVLGTPHSCPFC</sequence>
<dbReference type="EMBL" id="JBHRWW010000020">
    <property type="protein sequence ID" value="MFC3690290.1"/>
    <property type="molecule type" value="Genomic_DNA"/>
</dbReference>
<dbReference type="RefSeq" id="WP_340293212.1">
    <property type="nucleotide sequence ID" value="NZ_JBBEOI010000100.1"/>
</dbReference>
<dbReference type="Proteomes" id="UP001595685">
    <property type="component" value="Unassembled WGS sequence"/>
</dbReference>
<accession>A0ABV7WK88</accession>
<name>A0ABV7WK88_9MICO</name>
<comment type="caution">
    <text evidence="1">The sequence shown here is derived from an EMBL/GenBank/DDBJ whole genome shotgun (WGS) entry which is preliminary data.</text>
</comment>
<organism evidence="1 2">
    <name type="scientific">Aquipuribacter hungaricus</name>
    <dbReference type="NCBI Taxonomy" id="545624"/>
    <lineage>
        <taxon>Bacteria</taxon>
        <taxon>Bacillati</taxon>
        <taxon>Actinomycetota</taxon>
        <taxon>Actinomycetes</taxon>
        <taxon>Micrococcales</taxon>
        <taxon>Intrasporangiaceae</taxon>
        <taxon>Aquipuribacter</taxon>
    </lineage>
</organism>
<protein>
    <recommendedName>
        <fullName evidence="3">ABC transporter permease</fullName>
    </recommendedName>
</protein>
<evidence type="ECO:0000313" key="1">
    <source>
        <dbReference type="EMBL" id="MFC3690290.1"/>
    </source>
</evidence>
<evidence type="ECO:0008006" key="3">
    <source>
        <dbReference type="Google" id="ProtNLM"/>
    </source>
</evidence>
<reference evidence="2" key="1">
    <citation type="journal article" date="2019" name="Int. J. Syst. Evol. Microbiol.">
        <title>The Global Catalogue of Microorganisms (GCM) 10K type strain sequencing project: providing services to taxonomists for standard genome sequencing and annotation.</title>
        <authorList>
            <consortium name="The Broad Institute Genomics Platform"/>
            <consortium name="The Broad Institute Genome Sequencing Center for Infectious Disease"/>
            <person name="Wu L."/>
            <person name="Ma J."/>
        </authorList>
    </citation>
    <scope>NUCLEOTIDE SEQUENCE [LARGE SCALE GENOMIC DNA]</scope>
    <source>
        <strain evidence="2">NCAIM B.02333</strain>
    </source>
</reference>